<dbReference type="Proteomes" id="UP001060085">
    <property type="component" value="Linkage Group LG01"/>
</dbReference>
<evidence type="ECO:0000313" key="2">
    <source>
        <dbReference type="Proteomes" id="UP001060085"/>
    </source>
</evidence>
<name>A0ACC0C8A1_CATRO</name>
<comment type="caution">
    <text evidence="1">The sequence shown here is derived from an EMBL/GenBank/DDBJ whole genome shotgun (WGS) entry which is preliminary data.</text>
</comment>
<protein>
    <submittedName>
        <fullName evidence="1">Uncharacterized protein</fullName>
    </submittedName>
</protein>
<accession>A0ACC0C8A1</accession>
<dbReference type="EMBL" id="CM044701">
    <property type="protein sequence ID" value="KAI5681029.1"/>
    <property type="molecule type" value="Genomic_DNA"/>
</dbReference>
<sequence>MSEDKGENAKEELNAFEESEEINFFANQTNSSLVQLENPCDDCKFLIGLEVLKAFLIENILGSQFHHLHFNESMFLLIFENKKKDGFGVLKKRKHKETSLEELRAIKAKKSGPRPIADDRSILPSPVGFWPKIVLRIRPIVDGRSRPTVAGRSLEAEDIEGF</sequence>
<keyword evidence="2" id="KW-1185">Reference proteome</keyword>
<evidence type="ECO:0000313" key="1">
    <source>
        <dbReference type="EMBL" id="KAI5681029.1"/>
    </source>
</evidence>
<proteinExistence type="predicted"/>
<gene>
    <name evidence="1" type="ORF">M9H77_02256</name>
</gene>
<organism evidence="1 2">
    <name type="scientific">Catharanthus roseus</name>
    <name type="common">Madagascar periwinkle</name>
    <name type="synonym">Vinca rosea</name>
    <dbReference type="NCBI Taxonomy" id="4058"/>
    <lineage>
        <taxon>Eukaryota</taxon>
        <taxon>Viridiplantae</taxon>
        <taxon>Streptophyta</taxon>
        <taxon>Embryophyta</taxon>
        <taxon>Tracheophyta</taxon>
        <taxon>Spermatophyta</taxon>
        <taxon>Magnoliopsida</taxon>
        <taxon>eudicotyledons</taxon>
        <taxon>Gunneridae</taxon>
        <taxon>Pentapetalae</taxon>
        <taxon>asterids</taxon>
        <taxon>lamiids</taxon>
        <taxon>Gentianales</taxon>
        <taxon>Apocynaceae</taxon>
        <taxon>Rauvolfioideae</taxon>
        <taxon>Vinceae</taxon>
        <taxon>Catharanthinae</taxon>
        <taxon>Catharanthus</taxon>
    </lineage>
</organism>
<reference evidence="2" key="1">
    <citation type="journal article" date="2023" name="Nat. Plants">
        <title>Single-cell RNA sequencing provides a high-resolution roadmap for understanding the multicellular compartmentation of specialized metabolism.</title>
        <authorList>
            <person name="Sun S."/>
            <person name="Shen X."/>
            <person name="Li Y."/>
            <person name="Li Y."/>
            <person name="Wang S."/>
            <person name="Li R."/>
            <person name="Zhang H."/>
            <person name="Shen G."/>
            <person name="Guo B."/>
            <person name="Wei J."/>
            <person name="Xu J."/>
            <person name="St-Pierre B."/>
            <person name="Chen S."/>
            <person name="Sun C."/>
        </authorList>
    </citation>
    <scope>NUCLEOTIDE SEQUENCE [LARGE SCALE GENOMIC DNA]</scope>
</reference>